<dbReference type="AlphaFoldDB" id="A0A9N9BMI3"/>
<dbReference type="InterPro" id="IPR000626">
    <property type="entry name" value="Ubiquitin-like_dom"/>
</dbReference>
<proteinExistence type="predicted"/>
<evidence type="ECO:0000259" key="1">
    <source>
        <dbReference type="PROSITE" id="PS50053"/>
    </source>
</evidence>
<dbReference type="Proteomes" id="UP000789396">
    <property type="component" value="Unassembled WGS sequence"/>
</dbReference>
<name>A0A9N9BMI3_9GLOM</name>
<reference evidence="2" key="1">
    <citation type="submission" date="2021-06" db="EMBL/GenBank/DDBJ databases">
        <authorList>
            <person name="Kallberg Y."/>
            <person name="Tangrot J."/>
            <person name="Rosling A."/>
        </authorList>
    </citation>
    <scope>NUCLEOTIDE SEQUENCE</scope>
    <source>
        <strain evidence="2">IN212</strain>
    </source>
</reference>
<dbReference type="Gene3D" id="3.90.175.10">
    <property type="entry name" value="Diphtheria Toxin, domain 1"/>
    <property type="match status" value="1"/>
</dbReference>
<organism evidence="2 3">
    <name type="scientific">Racocetra fulgida</name>
    <dbReference type="NCBI Taxonomy" id="60492"/>
    <lineage>
        <taxon>Eukaryota</taxon>
        <taxon>Fungi</taxon>
        <taxon>Fungi incertae sedis</taxon>
        <taxon>Mucoromycota</taxon>
        <taxon>Glomeromycotina</taxon>
        <taxon>Glomeromycetes</taxon>
        <taxon>Diversisporales</taxon>
        <taxon>Gigasporaceae</taxon>
        <taxon>Racocetra</taxon>
    </lineage>
</organism>
<dbReference type="PANTHER" id="PTHR36649:SF28">
    <property type="entry name" value="UBIQUITIN-LIKE DOMAIN-CONTAINING PROTEIN"/>
    <property type="match status" value="1"/>
</dbReference>
<dbReference type="Gene3D" id="3.10.20.90">
    <property type="entry name" value="Phosphatidylinositol 3-kinase Catalytic Subunit, Chain A, domain 1"/>
    <property type="match status" value="1"/>
</dbReference>
<feature type="domain" description="Ubiquitin-like" evidence="1">
    <location>
        <begin position="81"/>
        <end position="155"/>
    </location>
</feature>
<dbReference type="SMART" id="SM00213">
    <property type="entry name" value="UBQ"/>
    <property type="match status" value="1"/>
</dbReference>
<dbReference type="Pfam" id="PF00240">
    <property type="entry name" value="ubiquitin"/>
    <property type="match status" value="1"/>
</dbReference>
<accession>A0A9N9BMI3</accession>
<gene>
    <name evidence="2" type="ORF">RFULGI_LOCUS5479</name>
</gene>
<dbReference type="PANTHER" id="PTHR36649">
    <property type="entry name" value="UBIQUITIN-LIKE DOMAIN-CONTAINING PROTEIN"/>
    <property type="match status" value="1"/>
</dbReference>
<dbReference type="PRINTS" id="PR00348">
    <property type="entry name" value="UBIQUITIN"/>
</dbReference>
<dbReference type="SUPFAM" id="SSF56399">
    <property type="entry name" value="ADP-ribosylation"/>
    <property type="match status" value="1"/>
</dbReference>
<protein>
    <submittedName>
        <fullName evidence="2">16165_t:CDS:1</fullName>
    </submittedName>
</protein>
<keyword evidence="3" id="KW-1185">Reference proteome</keyword>
<dbReference type="OrthoDB" id="428577at2759"/>
<dbReference type="EMBL" id="CAJVPZ010006275">
    <property type="protein sequence ID" value="CAG8571610.1"/>
    <property type="molecule type" value="Genomic_DNA"/>
</dbReference>
<evidence type="ECO:0000313" key="3">
    <source>
        <dbReference type="Proteomes" id="UP000789396"/>
    </source>
</evidence>
<dbReference type="SUPFAM" id="SSF54236">
    <property type="entry name" value="Ubiquitin-like"/>
    <property type="match status" value="1"/>
</dbReference>
<dbReference type="InterPro" id="IPR029071">
    <property type="entry name" value="Ubiquitin-like_domsf"/>
</dbReference>
<evidence type="ECO:0000313" key="2">
    <source>
        <dbReference type="EMBL" id="CAG8571610.1"/>
    </source>
</evidence>
<sequence length="326" mass="37472">MTNIPDIDFLNAAFSAIMNGQIFISEKEFQERQARNENDGFTYKRVDVHSFHQSNLVGSNANAFPEENHQSPSFLRSFDPGQMFIQTIDGKTVTIDCILNDTIREMKKKIQEAEGIRPEHQNLIFNGIQLEDGNRLCDYYGMRYESVLHLVLHDRDIISYFSSDSLDPQYNYDFTNVCDNGATHLRGGILYKRPCGWRRFALKVLNRYDNGDNRWLGTDNAAWPVSYHGASKYNEKSIADDGFLSSKGKQFDFRHGIYSTPDVDLAEKYAQEFDYEGVKYVTIIQNRVNPANLQKIQNQTGAGEYWVSMEGDDVRPYGICIKKKLT</sequence>
<dbReference type="InterPro" id="IPR019956">
    <property type="entry name" value="Ubiquitin_dom"/>
</dbReference>
<comment type="caution">
    <text evidence="2">The sequence shown here is derived from an EMBL/GenBank/DDBJ whole genome shotgun (WGS) entry which is preliminary data.</text>
</comment>
<feature type="non-terminal residue" evidence="2">
    <location>
        <position position="326"/>
    </location>
</feature>
<dbReference type="PROSITE" id="PS50053">
    <property type="entry name" value="UBIQUITIN_2"/>
    <property type="match status" value="1"/>
</dbReference>